<dbReference type="Proteomes" id="UP001484239">
    <property type="component" value="Unassembled WGS sequence"/>
</dbReference>
<keyword evidence="7" id="KW-1185">Reference proteome</keyword>
<evidence type="ECO:0000256" key="3">
    <source>
        <dbReference type="ARBA" id="ARBA00023163"/>
    </source>
</evidence>
<dbReference type="InterPro" id="IPR001647">
    <property type="entry name" value="HTH_TetR"/>
</dbReference>
<keyword evidence="2 4" id="KW-0238">DNA-binding</keyword>
<evidence type="ECO:0000313" key="6">
    <source>
        <dbReference type="EMBL" id="MEK9500478.1"/>
    </source>
</evidence>
<protein>
    <submittedName>
        <fullName evidence="6">TetR/AcrR family transcriptional regulator</fullName>
    </submittedName>
</protein>
<proteinExistence type="predicted"/>
<dbReference type="SUPFAM" id="SSF48498">
    <property type="entry name" value="Tetracyclin repressor-like, C-terminal domain"/>
    <property type="match status" value="1"/>
</dbReference>
<feature type="domain" description="HTH tetR-type" evidence="5">
    <location>
        <begin position="2"/>
        <end position="62"/>
    </location>
</feature>
<name>A0ABU9E6X6_9BACT</name>
<gene>
    <name evidence="6" type="ORF">WI372_05775</name>
</gene>
<evidence type="ECO:0000256" key="2">
    <source>
        <dbReference type="ARBA" id="ARBA00023125"/>
    </source>
</evidence>
<dbReference type="InterPro" id="IPR036271">
    <property type="entry name" value="Tet_transcr_reg_TetR-rel_C_sf"/>
</dbReference>
<dbReference type="InterPro" id="IPR009057">
    <property type="entry name" value="Homeodomain-like_sf"/>
</dbReference>
<reference evidence="6 7" key="1">
    <citation type="submission" date="2024-02" db="EMBL/GenBank/DDBJ databases">
        <title>A novel Gemmatimonadota bacterium.</title>
        <authorList>
            <person name="Du Z.-J."/>
            <person name="Ye Y.-Q."/>
        </authorList>
    </citation>
    <scope>NUCLEOTIDE SEQUENCE [LARGE SCALE GENOMIC DNA]</scope>
    <source>
        <strain evidence="6 7">DH-20</strain>
    </source>
</reference>
<dbReference type="Gene3D" id="1.10.357.10">
    <property type="entry name" value="Tetracycline Repressor, domain 2"/>
    <property type="match status" value="1"/>
</dbReference>
<comment type="caution">
    <text evidence="6">The sequence shown here is derived from an EMBL/GenBank/DDBJ whole genome shotgun (WGS) entry which is preliminary data.</text>
</comment>
<keyword evidence="3" id="KW-0804">Transcription</keyword>
<evidence type="ECO:0000256" key="4">
    <source>
        <dbReference type="PROSITE-ProRule" id="PRU00335"/>
    </source>
</evidence>
<organism evidence="6 7">
    <name type="scientific">Gaopeijia maritima</name>
    <dbReference type="NCBI Taxonomy" id="3119007"/>
    <lineage>
        <taxon>Bacteria</taxon>
        <taxon>Pseudomonadati</taxon>
        <taxon>Gemmatimonadota</taxon>
        <taxon>Longimicrobiia</taxon>
        <taxon>Gaopeijiales</taxon>
        <taxon>Gaopeijiaceae</taxon>
        <taxon>Gaopeijia</taxon>
    </lineage>
</organism>
<keyword evidence="1" id="KW-0805">Transcription regulation</keyword>
<evidence type="ECO:0000313" key="7">
    <source>
        <dbReference type="Proteomes" id="UP001484239"/>
    </source>
</evidence>
<feature type="DNA-binding region" description="H-T-H motif" evidence="4">
    <location>
        <begin position="25"/>
        <end position="44"/>
    </location>
</feature>
<dbReference type="RefSeq" id="WP_405274826.1">
    <property type="nucleotide sequence ID" value="NZ_CP144380.1"/>
</dbReference>
<dbReference type="PRINTS" id="PR00455">
    <property type="entry name" value="HTHTETR"/>
</dbReference>
<dbReference type="PANTHER" id="PTHR30055">
    <property type="entry name" value="HTH-TYPE TRANSCRIPTIONAL REGULATOR RUTR"/>
    <property type="match status" value="1"/>
</dbReference>
<dbReference type="PROSITE" id="PS50977">
    <property type="entry name" value="HTH_TETR_2"/>
    <property type="match status" value="1"/>
</dbReference>
<dbReference type="EMBL" id="JBBHLI010000002">
    <property type="protein sequence ID" value="MEK9500478.1"/>
    <property type="molecule type" value="Genomic_DNA"/>
</dbReference>
<dbReference type="InterPro" id="IPR050109">
    <property type="entry name" value="HTH-type_TetR-like_transc_reg"/>
</dbReference>
<dbReference type="PANTHER" id="PTHR30055:SF212">
    <property type="entry name" value="TETR-FAMILY FAMILY TRANSCRIPTIONAL REGULATOR"/>
    <property type="match status" value="1"/>
</dbReference>
<dbReference type="InterPro" id="IPR025996">
    <property type="entry name" value="MT1864/Rv1816-like_C"/>
</dbReference>
<accession>A0ABU9E6X6</accession>
<evidence type="ECO:0000256" key="1">
    <source>
        <dbReference type="ARBA" id="ARBA00023015"/>
    </source>
</evidence>
<dbReference type="SUPFAM" id="SSF46689">
    <property type="entry name" value="Homeodomain-like"/>
    <property type="match status" value="1"/>
</dbReference>
<sequence>MSEQRENILVHACDLFLRDGFEGFSMRKLARAVGVTAPALYRYYDSKEELLHDILSEAYRRLRHHLYDSLEGATPAERFRMAGEGYLTFAIENPRLYNAIFVSPHLVGLAEIPDEIAAQGCAVGRFWNDRIRECMDAGLLRRQDPEQVGLTLWAHAHGMISLYTRQMLAPGEDLDADVFRSMYKDSVQRLFEGLAVTADDDDSTAGAAA</sequence>
<dbReference type="Pfam" id="PF00440">
    <property type="entry name" value="TetR_N"/>
    <property type="match status" value="1"/>
</dbReference>
<dbReference type="Pfam" id="PF13305">
    <property type="entry name" value="TetR_C_33"/>
    <property type="match status" value="1"/>
</dbReference>
<evidence type="ECO:0000259" key="5">
    <source>
        <dbReference type="PROSITE" id="PS50977"/>
    </source>
</evidence>